<dbReference type="InterPro" id="IPR036873">
    <property type="entry name" value="Rhodanese-like_dom_sf"/>
</dbReference>
<feature type="domain" description="Rhodanese" evidence="1">
    <location>
        <begin position="23"/>
        <end position="107"/>
    </location>
</feature>
<reference evidence="2 3" key="1">
    <citation type="submission" date="2018-12" db="EMBL/GenBank/DDBJ databases">
        <authorList>
            <person name="Sun L."/>
            <person name="Chen Z."/>
        </authorList>
    </citation>
    <scope>NUCLEOTIDE SEQUENCE [LARGE SCALE GENOMIC DNA]</scope>
    <source>
        <strain evidence="2 3">DSM 15890</strain>
    </source>
</reference>
<evidence type="ECO:0000313" key="3">
    <source>
        <dbReference type="Proteomes" id="UP000279446"/>
    </source>
</evidence>
<dbReference type="PROSITE" id="PS50206">
    <property type="entry name" value="RHODANESE_3"/>
    <property type="match status" value="1"/>
</dbReference>
<dbReference type="PANTHER" id="PTHR43031:SF17">
    <property type="entry name" value="SULFURTRANSFERASE YTWF-RELATED"/>
    <property type="match status" value="1"/>
</dbReference>
<evidence type="ECO:0000313" key="2">
    <source>
        <dbReference type="EMBL" id="RUT46707.1"/>
    </source>
</evidence>
<dbReference type="OrthoDB" id="9800872at2"/>
<dbReference type="RefSeq" id="WP_127192042.1">
    <property type="nucleotide sequence ID" value="NZ_RZNY01000007.1"/>
</dbReference>
<organism evidence="2 3">
    <name type="scientific">Paenibacillus anaericanus</name>
    <dbReference type="NCBI Taxonomy" id="170367"/>
    <lineage>
        <taxon>Bacteria</taxon>
        <taxon>Bacillati</taxon>
        <taxon>Bacillota</taxon>
        <taxon>Bacilli</taxon>
        <taxon>Bacillales</taxon>
        <taxon>Paenibacillaceae</taxon>
        <taxon>Paenibacillus</taxon>
    </lineage>
</organism>
<dbReference type="AlphaFoldDB" id="A0A433YA35"/>
<gene>
    <name evidence="2" type="ORF">EJP82_10725</name>
</gene>
<comment type="caution">
    <text evidence="2">The sequence shown here is derived from an EMBL/GenBank/DDBJ whole genome shotgun (WGS) entry which is preliminary data.</text>
</comment>
<dbReference type="PANTHER" id="PTHR43031">
    <property type="entry name" value="FAD-DEPENDENT OXIDOREDUCTASE"/>
    <property type="match status" value="1"/>
</dbReference>
<dbReference type="InterPro" id="IPR001763">
    <property type="entry name" value="Rhodanese-like_dom"/>
</dbReference>
<keyword evidence="3" id="KW-1185">Reference proteome</keyword>
<dbReference type="CDD" id="cd00158">
    <property type="entry name" value="RHOD"/>
    <property type="match status" value="1"/>
</dbReference>
<dbReference type="Pfam" id="PF00581">
    <property type="entry name" value="Rhodanese"/>
    <property type="match status" value="1"/>
</dbReference>
<accession>A0A433YA35</accession>
<protein>
    <submittedName>
        <fullName evidence="2">Rhodanese-like domain-containing protein</fullName>
    </submittedName>
</protein>
<dbReference type="Proteomes" id="UP000279446">
    <property type="component" value="Unassembled WGS sequence"/>
</dbReference>
<dbReference type="InterPro" id="IPR050229">
    <property type="entry name" value="GlpE_sulfurtransferase"/>
</dbReference>
<dbReference type="EMBL" id="RZNY01000007">
    <property type="protein sequence ID" value="RUT46707.1"/>
    <property type="molecule type" value="Genomic_DNA"/>
</dbReference>
<dbReference type="SUPFAM" id="SSF52821">
    <property type="entry name" value="Rhodanese/Cell cycle control phosphatase"/>
    <property type="match status" value="1"/>
</dbReference>
<proteinExistence type="predicted"/>
<name>A0A433YA35_9BACL</name>
<evidence type="ECO:0000259" key="1">
    <source>
        <dbReference type="PROSITE" id="PS50206"/>
    </source>
</evidence>
<sequence>MSTIIDGISHIDSNELHEIIQDPANRTLIIDVREPHEYIGAHIPGIPLIPMGEIASYIHDLDKEREYVFVCRSGYRSLQVANYFKHFGFEQVHNYEGGMLNWEHEVTSGPENIITTFEPQKLERE</sequence>
<dbReference type="Gene3D" id="3.40.250.10">
    <property type="entry name" value="Rhodanese-like domain"/>
    <property type="match status" value="1"/>
</dbReference>
<dbReference type="SMART" id="SM00450">
    <property type="entry name" value="RHOD"/>
    <property type="match status" value="1"/>
</dbReference>